<dbReference type="Proteomes" id="UP000768567">
    <property type="component" value="Unassembled WGS sequence"/>
</dbReference>
<dbReference type="EMBL" id="JADCKC010000001">
    <property type="protein sequence ID" value="MBE5036374.1"/>
    <property type="molecule type" value="Genomic_DNA"/>
</dbReference>
<dbReference type="InterPro" id="IPR011856">
    <property type="entry name" value="tRNA_endonuc-like_dom_sf"/>
</dbReference>
<proteinExistence type="inferred from homology"/>
<dbReference type="SUPFAM" id="SSF52980">
    <property type="entry name" value="Restriction endonuclease-like"/>
    <property type="match status" value="1"/>
</dbReference>
<accession>A0ABR9QZR5</accession>
<organism evidence="3 4">
    <name type="scientific">Gemmiger gallinarum</name>
    <dbReference type="NCBI Taxonomy" id="2779354"/>
    <lineage>
        <taxon>Bacteria</taxon>
        <taxon>Bacillati</taxon>
        <taxon>Bacillota</taxon>
        <taxon>Clostridia</taxon>
        <taxon>Eubacteriales</taxon>
        <taxon>Gemmiger</taxon>
    </lineage>
</organism>
<dbReference type="PANTHER" id="PTHR34039:SF1">
    <property type="entry name" value="UPF0102 PROTEIN YRAN"/>
    <property type="match status" value="1"/>
</dbReference>
<dbReference type="CDD" id="cd20736">
    <property type="entry name" value="PoNe_Nuclease"/>
    <property type="match status" value="1"/>
</dbReference>
<dbReference type="NCBIfam" id="TIGR00252">
    <property type="entry name" value="YraN family protein"/>
    <property type="match status" value="1"/>
</dbReference>
<name>A0ABR9QZR5_9FIRM</name>
<dbReference type="RefSeq" id="WP_193499716.1">
    <property type="nucleotide sequence ID" value="NZ_JADCKC010000001.1"/>
</dbReference>
<comment type="caution">
    <text evidence="3">The sequence shown here is derived from an EMBL/GenBank/DDBJ whole genome shotgun (WGS) entry which is preliminary data.</text>
</comment>
<reference evidence="3 4" key="1">
    <citation type="submission" date="2020-10" db="EMBL/GenBank/DDBJ databases">
        <title>ChiBAC.</title>
        <authorList>
            <person name="Zenner C."/>
            <person name="Hitch T.C.A."/>
            <person name="Clavel T."/>
        </authorList>
    </citation>
    <scope>NUCLEOTIDE SEQUENCE [LARGE SCALE GENOMIC DNA]</scope>
    <source>
        <strain evidence="3 4">DSM 109015</strain>
    </source>
</reference>
<evidence type="ECO:0000256" key="1">
    <source>
        <dbReference type="ARBA" id="ARBA00006738"/>
    </source>
</evidence>
<evidence type="ECO:0000256" key="2">
    <source>
        <dbReference type="HAMAP-Rule" id="MF_00048"/>
    </source>
</evidence>
<sequence>MNRPLGQTGEAVAAKYYIQKGYLLLNHNFRTRMGELDLILYKDDTVVFAEVKTRSRPGPILPAEAVGPAKQRRLIAAAAQYLQNSPYADSRVRFDVVEVIPQNGGWQVHCISDAFSC</sequence>
<gene>
    <name evidence="3" type="ORF">INF35_00950</name>
</gene>
<dbReference type="NCBIfam" id="NF009150">
    <property type="entry name" value="PRK12497.1-3"/>
    <property type="match status" value="1"/>
</dbReference>
<dbReference type="HAMAP" id="MF_00048">
    <property type="entry name" value="UPF0102"/>
    <property type="match status" value="1"/>
</dbReference>
<dbReference type="InterPro" id="IPR011335">
    <property type="entry name" value="Restrct_endonuc-II-like"/>
</dbReference>
<comment type="similarity">
    <text evidence="1 2">Belongs to the UPF0102 family.</text>
</comment>
<dbReference type="Pfam" id="PF02021">
    <property type="entry name" value="UPF0102"/>
    <property type="match status" value="1"/>
</dbReference>
<dbReference type="InterPro" id="IPR003509">
    <property type="entry name" value="UPF0102_YraN-like"/>
</dbReference>
<dbReference type="PANTHER" id="PTHR34039">
    <property type="entry name" value="UPF0102 PROTEIN YRAN"/>
    <property type="match status" value="1"/>
</dbReference>
<keyword evidence="4" id="KW-1185">Reference proteome</keyword>
<evidence type="ECO:0000313" key="4">
    <source>
        <dbReference type="Proteomes" id="UP000768567"/>
    </source>
</evidence>
<protein>
    <recommendedName>
        <fullName evidence="2">UPF0102 protein INF35_00950</fullName>
    </recommendedName>
</protein>
<evidence type="ECO:0000313" key="3">
    <source>
        <dbReference type="EMBL" id="MBE5036374.1"/>
    </source>
</evidence>
<dbReference type="Gene3D" id="3.40.1350.10">
    <property type="match status" value="1"/>
</dbReference>